<feature type="transmembrane region" description="Helical" evidence="7">
    <location>
        <begin position="32"/>
        <end position="58"/>
    </location>
</feature>
<dbReference type="Gene3D" id="1.20.1070.10">
    <property type="entry name" value="Rhodopsin 7-helix transmembrane proteins"/>
    <property type="match status" value="1"/>
</dbReference>
<accession>A0A6J8BEH4</accession>
<evidence type="ECO:0000256" key="2">
    <source>
        <dbReference type="ARBA" id="ARBA00022475"/>
    </source>
</evidence>
<feature type="transmembrane region" description="Helical" evidence="7">
    <location>
        <begin position="203"/>
        <end position="225"/>
    </location>
</feature>
<evidence type="ECO:0000256" key="7">
    <source>
        <dbReference type="SAM" id="Phobius"/>
    </source>
</evidence>
<keyword evidence="6" id="KW-0675">Receptor</keyword>
<dbReference type="PANTHER" id="PTHR24241">
    <property type="entry name" value="NEUROPEPTIDE RECEPTOR-RELATED G-PROTEIN COUPLED RECEPTOR"/>
    <property type="match status" value="1"/>
</dbReference>
<evidence type="ECO:0000256" key="4">
    <source>
        <dbReference type="ARBA" id="ARBA00022989"/>
    </source>
</evidence>
<sequence>MEFENTTEVTILMEVTNTTKLLEWEISYEAQIISAVYLSTGMFIGLITNTLLILVICLSPTLRTPPNYHLVNISFNNLLLSICMVFSTLSVFGVQDHDDHFFVAIQLFITQHCTTQYFATFASIGIYRNITLNKPTLSLRIRKRIVRRSISISWFLTCLLSLIFTITFMDKDSLLCITLTPFQKSFVICQETDYLPEPGKICMAVIICFFYVVALISTLSSYYTISKELNIIKPKTSNKILPISRAMSLSSEDTCDPQNHYQIEPNIPSQNGSIQVYTIQCADSEETVVHYQKNENMVTFEEVFALQNPILAQSMANSKRPLQATLSNASTQSRTSRIDFTDISPNADLQRFQMMKNNSALRNQTLRRDRISVRSATKNSFIMFTGYLLSSLPLIICSVPYATARSESIETRVYIFLSLKFLFYANAFVSSTWYLLFSKRVRKCLFKLLEGSFPCIFGRR</sequence>
<dbReference type="InterPro" id="IPR000276">
    <property type="entry name" value="GPCR_Rhodpsn"/>
</dbReference>
<keyword evidence="3 7" id="KW-0812">Transmembrane</keyword>
<feature type="transmembrane region" description="Helical" evidence="7">
    <location>
        <begin position="100"/>
        <end position="127"/>
    </location>
</feature>
<organism evidence="9 10">
    <name type="scientific">Mytilus coruscus</name>
    <name type="common">Sea mussel</name>
    <dbReference type="NCBI Taxonomy" id="42192"/>
    <lineage>
        <taxon>Eukaryota</taxon>
        <taxon>Metazoa</taxon>
        <taxon>Spiralia</taxon>
        <taxon>Lophotrochozoa</taxon>
        <taxon>Mollusca</taxon>
        <taxon>Bivalvia</taxon>
        <taxon>Autobranchia</taxon>
        <taxon>Pteriomorphia</taxon>
        <taxon>Mytilida</taxon>
        <taxon>Mytiloidea</taxon>
        <taxon>Mytilidae</taxon>
        <taxon>Mytilinae</taxon>
        <taxon>Mytilus</taxon>
    </lineage>
</organism>
<dbReference type="CDD" id="cd00637">
    <property type="entry name" value="7tm_classA_rhodopsin-like"/>
    <property type="match status" value="1"/>
</dbReference>
<dbReference type="Proteomes" id="UP000507470">
    <property type="component" value="Unassembled WGS sequence"/>
</dbReference>
<reference evidence="9 10" key="1">
    <citation type="submission" date="2020-06" db="EMBL/GenBank/DDBJ databases">
        <authorList>
            <person name="Li R."/>
            <person name="Bekaert M."/>
        </authorList>
    </citation>
    <scope>NUCLEOTIDE SEQUENCE [LARGE SCALE GENOMIC DNA]</scope>
    <source>
        <strain evidence="10">wild</strain>
    </source>
</reference>
<dbReference type="GO" id="GO:0032870">
    <property type="term" value="P:cellular response to hormone stimulus"/>
    <property type="evidence" value="ECO:0007669"/>
    <property type="project" value="TreeGrafter"/>
</dbReference>
<evidence type="ECO:0000313" key="9">
    <source>
        <dbReference type="EMBL" id="CAC5382023.1"/>
    </source>
</evidence>
<feature type="transmembrane region" description="Helical" evidence="7">
    <location>
        <begin position="148"/>
        <end position="169"/>
    </location>
</feature>
<dbReference type="OrthoDB" id="6286111at2759"/>
<keyword evidence="5 7" id="KW-0472">Membrane</keyword>
<dbReference type="GO" id="GO:0004930">
    <property type="term" value="F:G protein-coupled receptor activity"/>
    <property type="evidence" value="ECO:0007669"/>
    <property type="project" value="InterPro"/>
</dbReference>
<dbReference type="PANTHER" id="PTHR24241:SF76">
    <property type="entry name" value="NEUROPEPTIDE SIFAMIDE RECEPTOR"/>
    <property type="match status" value="1"/>
</dbReference>
<keyword evidence="2" id="KW-1003">Cell membrane</keyword>
<evidence type="ECO:0000256" key="5">
    <source>
        <dbReference type="ARBA" id="ARBA00023136"/>
    </source>
</evidence>
<proteinExistence type="predicted"/>
<dbReference type="SUPFAM" id="SSF81321">
    <property type="entry name" value="Family A G protein-coupled receptor-like"/>
    <property type="match status" value="1"/>
</dbReference>
<name>A0A6J8BEH4_MYTCO</name>
<dbReference type="EMBL" id="CACVKT020003176">
    <property type="protein sequence ID" value="CAC5382023.1"/>
    <property type="molecule type" value="Genomic_DNA"/>
</dbReference>
<dbReference type="AlphaFoldDB" id="A0A6J8BEH4"/>
<feature type="transmembrane region" description="Helical" evidence="7">
    <location>
        <begin position="413"/>
        <end position="437"/>
    </location>
</feature>
<feature type="transmembrane region" description="Helical" evidence="7">
    <location>
        <begin position="70"/>
        <end position="94"/>
    </location>
</feature>
<keyword evidence="4 7" id="KW-1133">Transmembrane helix</keyword>
<evidence type="ECO:0000256" key="6">
    <source>
        <dbReference type="ARBA" id="ARBA00023170"/>
    </source>
</evidence>
<keyword evidence="10" id="KW-1185">Reference proteome</keyword>
<comment type="subcellular location">
    <subcellularLocation>
        <location evidence="1">Cell membrane</location>
        <topology evidence="1">Multi-pass membrane protein</topology>
    </subcellularLocation>
</comment>
<dbReference type="Pfam" id="PF00001">
    <property type="entry name" value="7tm_1"/>
    <property type="match status" value="1"/>
</dbReference>
<gene>
    <name evidence="9" type="ORF">MCOR_17890</name>
</gene>
<evidence type="ECO:0000256" key="3">
    <source>
        <dbReference type="ARBA" id="ARBA00022692"/>
    </source>
</evidence>
<dbReference type="PROSITE" id="PS50262">
    <property type="entry name" value="G_PROTEIN_RECEP_F1_2"/>
    <property type="match status" value="1"/>
</dbReference>
<evidence type="ECO:0000259" key="8">
    <source>
        <dbReference type="PROSITE" id="PS50262"/>
    </source>
</evidence>
<dbReference type="InterPro" id="IPR017452">
    <property type="entry name" value="GPCR_Rhodpsn_7TM"/>
</dbReference>
<dbReference type="GO" id="GO:0042277">
    <property type="term" value="F:peptide binding"/>
    <property type="evidence" value="ECO:0007669"/>
    <property type="project" value="TreeGrafter"/>
</dbReference>
<protein>
    <recommendedName>
        <fullName evidence="8">G-protein coupled receptors family 1 profile domain-containing protein</fullName>
    </recommendedName>
</protein>
<evidence type="ECO:0000256" key="1">
    <source>
        <dbReference type="ARBA" id="ARBA00004651"/>
    </source>
</evidence>
<evidence type="ECO:0000313" key="10">
    <source>
        <dbReference type="Proteomes" id="UP000507470"/>
    </source>
</evidence>
<dbReference type="GO" id="GO:0005886">
    <property type="term" value="C:plasma membrane"/>
    <property type="evidence" value="ECO:0007669"/>
    <property type="project" value="UniProtKB-SubCell"/>
</dbReference>
<feature type="transmembrane region" description="Helical" evidence="7">
    <location>
        <begin position="380"/>
        <end position="401"/>
    </location>
</feature>
<feature type="domain" description="G-protein coupled receptors family 1 profile" evidence="8">
    <location>
        <begin position="48"/>
        <end position="434"/>
    </location>
</feature>